<proteinExistence type="predicted"/>
<accession>A0A8D9F7P4</accession>
<dbReference type="SMART" id="SM00028">
    <property type="entry name" value="TPR"/>
    <property type="match status" value="3"/>
</dbReference>
<protein>
    <submittedName>
        <fullName evidence="3">Tetratricopeptide repeat protein 12</fullName>
    </submittedName>
</protein>
<dbReference type="PANTHER" id="PTHR46540:SF1">
    <property type="entry name" value="TETRATRICOPEPTIDE REPEAT PROTEIN 12"/>
    <property type="match status" value="1"/>
</dbReference>
<dbReference type="EMBL" id="HBUF01609169">
    <property type="protein sequence ID" value="CAG6778335.1"/>
    <property type="molecule type" value="Transcribed_RNA"/>
</dbReference>
<keyword evidence="1" id="KW-0802">TPR repeat</keyword>
<dbReference type="InterPro" id="IPR019734">
    <property type="entry name" value="TPR_rpt"/>
</dbReference>
<dbReference type="PROSITE" id="PS50005">
    <property type="entry name" value="TPR"/>
    <property type="match status" value="1"/>
</dbReference>
<dbReference type="Gene3D" id="1.25.40.10">
    <property type="entry name" value="Tetratricopeptide repeat domain"/>
    <property type="match status" value="1"/>
</dbReference>
<dbReference type="GO" id="GO:0007288">
    <property type="term" value="P:sperm axoneme assembly"/>
    <property type="evidence" value="ECO:0007669"/>
    <property type="project" value="TreeGrafter"/>
</dbReference>
<evidence type="ECO:0000256" key="2">
    <source>
        <dbReference type="SAM" id="MobiDB-lite"/>
    </source>
</evidence>
<reference evidence="3" key="1">
    <citation type="submission" date="2021-05" db="EMBL/GenBank/DDBJ databases">
        <authorList>
            <person name="Alioto T."/>
            <person name="Alioto T."/>
            <person name="Gomez Garrido J."/>
        </authorList>
    </citation>
    <scope>NUCLEOTIDE SEQUENCE</scope>
</reference>
<sequence>MDSVMQCKESLNGFIKSQQQKVSSRDPEFESFEKKVEEIGQIIADMKSGDKLVSQNALKKANKWLGTQYDGENLVDKENGQRSQEADDNDRSNDNGRSNENDRSNDNDRDDDNLEMKVRVKTNRSVINQKAFDRFYEKKEETKNNHMSPEEFMKQVETDAKERTEQRIERQKIADKYRAIGQKAYENKEYEKALVEYDKAIEEVRDQPILYTSRAQTLLRLGLYDQVLPDSDKALQLDKDNLYAHLYKAHAMHCMGDENEAEEYIEELKAKYPNSVNIIDNYAAHFEEDFEELS</sequence>
<dbReference type="InterPro" id="IPR011990">
    <property type="entry name" value="TPR-like_helical_dom_sf"/>
</dbReference>
<feature type="region of interest" description="Disordered" evidence="2">
    <location>
        <begin position="66"/>
        <end position="120"/>
    </location>
</feature>
<dbReference type="AlphaFoldDB" id="A0A8D9F7P4"/>
<dbReference type="GO" id="GO:0070286">
    <property type="term" value="P:axonemal dynein complex assembly"/>
    <property type="evidence" value="ECO:0007669"/>
    <property type="project" value="TreeGrafter"/>
</dbReference>
<organism evidence="3">
    <name type="scientific">Cacopsylla melanoneura</name>
    <dbReference type="NCBI Taxonomy" id="428564"/>
    <lineage>
        <taxon>Eukaryota</taxon>
        <taxon>Metazoa</taxon>
        <taxon>Ecdysozoa</taxon>
        <taxon>Arthropoda</taxon>
        <taxon>Hexapoda</taxon>
        <taxon>Insecta</taxon>
        <taxon>Pterygota</taxon>
        <taxon>Neoptera</taxon>
        <taxon>Paraneoptera</taxon>
        <taxon>Hemiptera</taxon>
        <taxon>Sternorrhyncha</taxon>
        <taxon>Psylloidea</taxon>
        <taxon>Psyllidae</taxon>
        <taxon>Psyllinae</taxon>
        <taxon>Cacopsylla</taxon>
    </lineage>
</organism>
<evidence type="ECO:0000256" key="1">
    <source>
        <dbReference type="PROSITE-ProRule" id="PRU00339"/>
    </source>
</evidence>
<dbReference type="SUPFAM" id="SSF48452">
    <property type="entry name" value="TPR-like"/>
    <property type="match status" value="1"/>
</dbReference>
<dbReference type="InterPro" id="IPR043195">
    <property type="entry name" value="TTC12"/>
</dbReference>
<name>A0A8D9F7P4_9HEMI</name>
<dbReference type="GO" id="GO:0005813">
    <property type="term" value="C:centrosome"/>
    <property type="evidence" value="ECO:0007669"/>
    <property type="project" value="TreeGrafter"/>
</dbReference>
<evidence type="ECO:0000313" key="3">
    <source>
        <dbReference type="EMBL" id="CAG6778335.1"/>
    </source>
</evidence>
<feature type="region of interest" description="Disordered" evidence="2">
    <location>
        <begin position="1"/>
        <end position="30"/>
    </location>
</feature>
<feature type="compositionally biased region" description="Basic and acidic residues" evidence="2">
    <location>
        <begin position="89"/>
        <end position="107"/>
    </location>
</feature>
<dbReference type="PANTHER" id="PTHR46540">
    <property type="entry name" value="TETRATRICOPEPTIDE REPEAT PROTEIN 12"/>
    <property type="match status" value="1"/>
</dbReference>
<feature type="repeat" description="TPR" evidence="1">
    <location>
        <begin position="174"/>
        <end position="207"/>
    </location>
</feature>
<dbReference type="GO" id="GO:0005737">
    <property type="term" value="C:cytoplasm"/>
    <property type="evidence" value="ECO:0007669"/>
    <property type="project" value="TreeGrafter"/>
</dbReference>